<protein>
    <submittedName>
        <fullName evidence="1">Uncharacterized protein</fullName>
    </submittedName>
</protein>
<name>A0ACB8FLK0_9SAUR</name>
<evidence type="ECO:0000313" key="2">
    <source>
        <dbReference type="Proteomes" id="UP000827872"/>
    </source>
</evidence>
<gene>
    <name evidence="1" type="ORF">K3G42_032030</name>
</gene>
<organism evidence="1 2">
    <name type="scientific">Sphaerodactylus townsendi</name>
    <dbReference type="NCBI Taxonomy" id="933632"/>
    <lineage>
        <taxon>Eukaryota</taxon>
        <taxon>Metazoa</taxon>
        <taxon>Chordata</taxon>
        <taxon>Craniata</taxon>
        <taxon>Vertebrata</taxon>
        <taxon>Euteleostomi</taxon>
        <taxon>Lepidosauria</taxon>
        <taxon>Squamata</taxon>
        <taxon>Bifurcata</taxon>
        <taxon>Gekkota</taxon>
        <taxon>Sphaerodactylidae</taxon>
        <taxon>Sphaerodactylus</taxon>
    </lineage>
</organism>
<dbReference type="EMBL" id="CM037617">
    <property type="protein sequence ID" value="KAH8006117.1"/>
    <property type="molecule type" value="Genomic_DNA"/>
</dbReference>
<keyword evidence="2" id="KW-1185">Reference proteome</keyword>
<reference evidence="1" key="1">
    <citation type="submission" date="2021-08" db="EMBL/GenBank/DDBJ databases">
        <title>The first chromosome-level gecko genome reveals the dynamic sex chromosomes of Neotropical dwarf geckos (Sphaerodactylidae: Sphaerodactylus).</title>
        <authorList>
            <person name="Pinto B.J."/>
            <person name="Keating S.E."/>
            <person name="Gamble T."/>
        </authorList>
    </citation>
    <scope>NUCLEOTIDE SEQUENCE</scope>
    <source>
        <strain evidence="1">TG3544</strain>
    </source>
</reference>
<dbReference type="Proteomes" id="UP000827872">
    <property type="component" value="Linkage Group LG04"/>
</dbReference>
<proteinExistence type="predicted"/>
<sequence length="115" mass="12585">MCNTCMQFYILGVIEGGKNGTDVKQGLNFKLIPCDLKACGEFSSSLLVVQLHQPPEQMKGTGEGGGANNSICRSLYDSLSPQFPLVKRTGSFPIFYVNFLPCQFQCECICTTLNC</sequence>
<accession>A0ACB8FLK0</accession>
<comment type="caution">
    <text evidence="1">The sequence shown here is derived from an EMBL/GenBank/DDBJ whole genome shotgun (WGS) entry which is preliminary data.</text>
</comment>
<evidence type="ECO:0000313" key="1">
    <source>
        <dbReference type="EMBL" id="KAH8006117.1"/>
    </source>
</evidence>